<comment type="caution">
    <text evidence="2">The sequence shown here is derived from an EMBL/GenBank/DDBJ whole genome shotgun (WGS) entry which is preliminary data.</text>
</comment>
<evidence type="ECO:0000313" key="3">
    <source>
        <dbReference type="Proteomes" id="UP000688137"/>
    </source>
</evidence>
<evidence type="ECO:0000313" key="2">
    <source>
        <dbReference type="EMBL" id="CAD8106041.1"/>
    </source>
</evidence>
<dbReference type="AlphaFoldDB" id="A0A8S1PSM5"/>
<organism evidence="2 3">
    <name type="scientific">Paramecium primaurelia</name>
    <dbReference type="NCBI Taxonomy" id="5886"/>
    <lineage>
        <taxon>Eukaryota</taxon>
        <taxon>Sar</taxon>
        <taxon>Alveolata</taxon>
        <taxon>Ciliophora</taxon>
        <taxon>Intramacronucleata</taxon>
        <taxon>Oligohymenophorea</taxon>
        <taxon>Peniculida</taxon>
        <taxon>Parameciidae</taxon>
        <taxon>Paramecium</taxon>
    </lineage>
</organism>
<dbReference type="EMBL" id="CAJJDM010000132">
    <property type="protein sequence ID" value="CAD8106041.1"/>
    <property type="molecule type" value="Genomic_DNA"/>
</dbReference>
<feature type="transmembrane region" description="Helical" evidence="1">
    <location>
        <begin position="120"/>
        <end position="147"/>
    </location>
</feature>
<evidence type="ECO:0000256" key="1">
    <source>
        <dbReference type="SAM" id="Phobius"/>
    </source>
</evidence>
<keyword evidence="1" id="KW-0812">Transmembrane</keyword>
<feature type="transmembrane region" description="Helical" evidence="1">
    <location>
        <begin position="93"/>
        <end position="114"/>
    </location>
</feature>
<proteinExistence type="predicted"/>
<feature type="transmembrane region" description="Helical" evidence="1">
    <location>
        <begin position="21"/>
        <end position="38"/>
    </location>
</feature>
<reference evidence="2" key="1">
    <citation type="submission" date="2021-01" db="EMBL/GenBank/DDBJ databases">
        <authorList>
            <consortium name="Genoscope - CEA"/>
            <person name="William W."/>
        </authorList>
    </citation>
    <scope>NUCLEOTIDE SEQUENCE</scope>
</reference>
<dbReference type="Proteomes" id="UP000688137">
    <property type="component" value="Unassembled WGS sequence"/>
</dbReference>
<protein>
    <submittedName>
        <fullName evidence="2">Uncharacterized protein</fullName>
    </submittedName>
</protein>
<sequence>MLLIWLMHFDYRWCWRKSLPFFDYFWILTATIKFLQLIQSENQYRNILLIIQVVLAIKIYLAIMRKKNEKNIEQYKKRVDVTTEMTYWVQKKVLKTMSGQIALIFSLLDVFWIFQDLFAFITIVPVVITLVGFIVIKLSALVLSWVYPELYIKINRKLN</sequence>
<gene>
    <name evidence="2" type="ORF">PPRIM_AZ9-3.1.T1290068</name>
</gene>
<accession>A0A8S1PSM5</accession>
<keyword evidence="1" id="KW-0472">Membrane</keyword>
<keyword evidence="1" id="KW-1133">Transmembrane helix</keyword>
<name>A0A8S1PSM5_PARPR</name>
<dbReference type="OMA" id="LLIWLMH"/>
<feature type="transmembrane region" description="Helical" evidence="1">
    <location>
        <begin position="44"/>
        <end position="63"/>
    </location>
</feature>
<keyword evidence="3" id="KW-1185">Reference proteome</keyword>